<proteinExistence type="predicted"/>
<name>A0A0C9ZAI3_9AGAM</name>
<dbReference type="HOGENOM" id="CLU_000288_138_0_1"/>
<dbReference type="InterPro" id="IPR010730">
    <property type="entry name" value="HET"/>
</dbReference>
<dbReference type="OrthoDB" id="674604at2759"/>
<evidence type="ECO:0000313" key="2">
    <source>
        <dbReference type="EMBL" id="KIK16938.1"/>
    </source>
</evidence>
<feature type="non-terminal residue" evidence="2">
    <location>
        <position position="294"/>
    </location>
</feature>
<evidence type="ECO:0000259" key="1">
    <source>
        <dbReference type="Pfam" id="PF06985"/>
    </source>
</evidence>
<evidence type="ECO:0000313" key="3">
    <source>
        <dbReference type="Proteomes" id="UP000054018"/>
    </source>
</evidence>
<reference evidence="2 3" key="1">
    <citation type="submission" date="2014-04" db="EMBL/GenBank/DDBJ databases">
        <authorList>
            <consortium name="DOE Joint Genome Institute"/>
            <person name="Kuo A."/>
            <person name="Kohler A."/>
            <person name="Costa M.D."/>
            <person name="Nagy L.G."/>
            <person name="Floudas D."/>
            <person name="Copeland A."/>
            <person name="Barry K.W."/>
            <person name="Cichocki N."/>
            <person name="Veneault-Fourrey C."/>
            <person name="LaButti K."/>
            <person name="Lindquist E.A."/>
            <person name="Lipzen A."/>
            <person name="Lundell T."/>
            <person name="Morin E."/>
            <person name="Murat C."/>
            <person name="Sun H."/>
            <person name="Tunlid A."/>
            <person name="Henrissat B."/>
            <person name="Grigoriev I.V."/>
            <person name="Hibbett D.S."/>
            <person name="Martin F."/>
            <person name="Nordberg H.P."/>
            <person name="Cantor M.N."/>
            <person name="Hua S.X."/>
        </authorList>
    </citation>
    <scope>NUCLEOTIDE SEQUENCE [LARGE SCALE GENOMIC DNA]</scope>
    <source>
        <strain evidence="2 3">441</strain>
    </source>
</reference>
<dbReference type="AlphaFoldDB" id="A0A0C9ZAI3"/>
<gene>
    <name evidence="2" type="ORF">PISMIDRAFT_33661</name>
</gene>
<feature type="domain" description="Heterokaryon incompatibility" evidence="1">
    <location>
        <begin position="58"/>
        <end position="150"/>
    </location>
</feature>
<accession>A0A0C9ZAI3</accession>
<dbReference type="EMBL" id="KN833843">
    <property type="protein sequence ID" value="KIK16938.1"/>
    <property type="molecule type" value="Genomic_DNA"/>
</dbReference>
<organism evidence="2 3">
    <name type="scientific">Pisolithus microcarpus 441</name>
    <dbReference type="NCBI Taxonomy" id="765257"/>
    <lineage>
        <taxon>Eukaryota</taxon>
        <taxon>Fungi</taxon>
        <taxon>Dikarya</taxon>
        <taxon>Basidiomycota</taxon>
        <taxon>Agaricomycotina</taxon>
        <taxon>Agaricomycetes</taxon>
        <taxon>Agaricomycetidae</taxon>
        <taxon>Boletales</taxon>
        <taxon>Sclerodermatineae</taxon>
        <taxon>Pisolithaceae</taxon>
        <taxon>Pisolithus</taxon>
    </lineage>
</organism>
<reference evidence="3" key="2">
    <citation type="submission" date="2015-01" db="EMBL/GenBank/DDBJ databases">
        <title>Evolutionary Origins and Diversification of the Mycorrhizal Mutualists.</title>
        <authorList>
            <consortium name="DOE Joint Genome Institute"/>
            <consortium name="Mycorrhizal Genomics Consortium"/>
            <person name="Kohler A."/>
            <person name="Kuo A."/>
            <person name="Nagy L.G."/>
            <person name="Floudas D."/>
            <person name="Copeland A."/>
            <person name="Barry K.W."/>
            <person name="Cichocki N."/>
            <person name="Veneault-Fourrey C."/>
            <person name="LaButti K."/>
            <person name="Lindquist E.A."/>
            <person name="Lipzen A."/>
            <person name="Lundell T."/>
            <person name="Morin E."/>
            <person name="Murat C."/>
            <person name="Riley R."/>
            <person name="Ohm R."/>
            <person name="Sun H."/>
            <person name="Tunlid A."/>
            <person name="Henrissat B."/>
            <person name="Grigoriev I.V."/>
            <person name="Hibbett D.S."/>
            <person name="Martin F."/>
        </authorList>
    </citation>
    <scope>NUCLEOTIDE SEQUENCE [LARGE SCALE GENOMIC DNA]</scope>
    <source>
        <strain evidence="3">441</strain>
    </source>
</reference>
<dbReference type="Proteomes" id="UP000054018">
    <property type="component" value="Unassembled WGS sequence"/>
</dbReference>
<feature type="non-terminal residue" evidence="2">
    <location>
        <position position="1"/>
    </location>
</feature>
<dbReference type="PANTHER" id="PTHR10622">
    <property type="entry name" value="HET DOMAIN-CONTAINING PROTEIN"/>
    <property type="match status" value="1"/>
</dbReference>
<keyword evidence="3" id="KW-1185">Reference proteome</keyword>
<dbReference type="PANTHER" id="PTHR10622:SF10">
    <property type="entry name" value="HET DOMAIN-CONTAINING PROTEIN"/>
    <property type="match status" value="1"/>
</dbReference>
<dbReference type="Pfam" id="PF06985">
    <property type="entry name" value="HET"/>
    <property type="match status" value="1"/>
</dbReference>
<dbReference type="STRING" id="765257.A0A0C9ZAI3"/>
<sequence>IPLWLLNTRTGKLCNRVAQLSNFESSRDYKQLLESASKCNGQQLGALIRKVVLAFFQFAILSHRWGNDEPSLRDIKDRNVYELEGDGGRLKLQNFCLLALKQDYVWAWSDTCCIDKESSAELQEAIGSMFSWYRNSALAIVHLSDVSNETLFTDSVWFKRGWTLQELLAPRAILFYTQDWLPYMNCESSNHKMDSTVLKDLQKASGIGERHLGKFEPGMDGARLRLQWAAARRTTRPEDTAYSLFGVFGLHLPVLYGESAGNAIGRLLMEIISQSGDVSVLDWVGEASSFHSCL</sequence>
<protein>
    <recommendedName>
        <fullName evidence="1">Heterokaryon incompatibility domain-containing protein</fullName>
    </recommendedName>
</protein>